<proteinExistence type="predicted"/>
<reference evidence="2 3" key="1">
    <citation type="submission" date="2019-02" db="EMBL/GenBank/DDBJ databases">
        <title>Deep-cultivation of Planctomycetes and their phenomic and genomic characterization uncovers novel biology.</title>
        <authorList>
            <person name="Wiegand S."/>
            <person name="Jogler M."/>
            <person name="Boedeker C."/>
            <person name="Pinto D."/>
            <person name="Vollmers J."/>
            <person name="Rivas-Marin E."/>
            <person name="Kohn T."/>
            <person name="Peeters S.H."/>
            <person name="Heuer A."/>
            <person name="Rast P."/>
            <person name="Oberbeckmann S."/>
            <person name="Bunk B."/>
            <person name="Jeske O."/>
            <person name="Meyerdierks A."/>
            <person name="Storesund J.E."/>
            <person name="Kallscheuer N."/>
            <person name="Luecker S."/>
            <person name="Lage O.M."/>
            <person name="Pohl T."/>
            <person name="Merkel B.J."/>
            <person name="Hornburger P."/>
            <person name="Mueller R.-W."/>
            <person name="Bruemmer F."/>
            <person name="Labrenz M."/>
            <person name="Spormann A.M."/>
            <person name="Op den Camp H."/>
            <person name="Overmann J."/>
            <person name="Amann R."/>
            <person name="Jetten M.S.M."/>
            <person name="Mascher T."/>
            <person name="Medema M.H."/>
            <person name="Devos D.P."/>
            <person name="Kaster A.-K."/>
            <person name="Ovreas L."/>
            <person name="Rohde M."/>
            <person name="Galperin M.Y."/>
            <person name="Jogler C."/>
        </authorList>
    </citation>
    <scope>NUCLEOTIDE SEQUENCE [LARGE SCALE GENOMIC DNA]</scope>
    <source>
        <strain evidence="2 3">Pla85_3_4</strain>
    </source>
</reference>
<organism evidence="2 3">
    <name type="scientific">Lignipirellula cremea</name>
    <dbReference type="NCBI Taxonomy" id="2528010"/>
    <lineage>
        <taxon>Bacteria</taxon>
        <taxon>Pseudomonadati</taxon>
        <taxon>Planctomycetota</taxon>
        <taxon>Planctomycetia</taxon>
        <taxon>Pirellulales</taxon>
        <taxon>Pirellulaceae</taxon>
        <taxon>Lignipirellula</taxon>
    </lineage>
</organism>
<dbReference type="SUPFAM" id="SSF53474">
    <property type="entry name" value="alpha/beta-Hydrolases"/>
    <property type="match status" value="1"/>
</dbReference>
<evidence type="ECO:0000259" key="1">
    <source>
        <dbReference type="Pfam" id="PF00561"/>
    </source>
</evidence>
<dbReference type="EMBL" id="CP036433">
    <property type="protein sequence ID" value="QDU96209.1"/>
    <property type="molecule type" value="Genomic_DNA"/>
</dbReference>
<keyword evidence="3" id="KW-1185">Reference proteome</keyword>
<dbReference type="AlphaFoldDB" id="A0A518DWK2"/>
<feature type="domain" description="AB hydrolase-1" evidence="1">
    <location>
        <begin position="53"/>
        <end position="275"/>
    </location>
</feature>
<dbReference type="InterPro" id="IPR029058">
    <property type="entry name" value="AB_hydrolase_fold"/>
</dbReference>
<gene>
    <name evidence="2" type="primary">bphD</name>
    <name evidence="2" type="ORF">Pla8534_40280</name>
</gene>
<dbReference type="InterPro" id="IPR000073">
    <property type="entry name" value="AB_hydrolase_1"/>
</dbReference>
<dbReference type="GO" id="GO:0017171">
    <property type="term" value="F:serine hydrolase activity"/>
    <property type="evidence" value="ECO:0007669"/>
    <property type="project" value="TreeGrafter"/>
</dbReference>
<dbReference type="Pfam" id="PF00561">
    <property type="entry name" value="Abhydrolase_1"/>
    <property type="match status" value="1"/>
</dbReference>
<dbReference type="PANTHER" id="PTHR46331">
    <property type="entry name" value="VALACYCLOVIR HYDROLASE"/>
    <property type="match status" value="1"/>
</dbReference>
<protein>
    <submittedName>
        <fullName evidence="2">2-hydroxy-6-oxo-6-phenylhexa-2,4-dienoate hydrolase</fullName>
        <ecNumber evidence="2">3.7.1.8</ecNumber>
    </submittedName>
</protein>
<keyword evidence="2" id="KW-0378">Hydrolase</keyword>
<dbReference type="KEGG" id="lcre:Pla8534_40280"/>
<dbReference type="Gene3D" id="3.40.50.1820">
    <property type="entry name" value="alpha/beta hydrolase"/>
    <property type="match status" value="1"/>
</dbReference>
<dbReference type="EC" id="3.7.1.8" evidence="2"/>
<dbReference type="PANTHER" id="PTHR46331:SF2">
    <property type="entry name" value="VALACYCLOVIR HYDROLASE"/>
    <property type="match status" value="1"/>
</dbReference>
<name>A0A518DWK2_9BACT</name>
<evidence type="ECO:0000313" key="3">
    <source>
        <dbReference type="Proteomes" id="UP000317648"/>
    </source>
</evidence>
<accession>A0A518DWK2</accession>
<evidence type="ECO:0000313" key="2">
    <source>
        <dbReference type="EMBL" id="QDU96209.1"/>
    </source>
</evidence>
<sequence length="297" mass="32055">MWLGSTAASAQEVSPLAELLTPLPIPAQVAAEEGHVKVAGASLWYWDTGGEGPAVVLVHPGTGSGLIWGYQQPVFAKAGYRVIGYSRKNYRHSMITEPADLRSDMEDLHGLNQSLGLGKFHAIGSAAGGGIVMQYAAAHPEKLLSMTIACSLGSVHDPAYRKASAALRPASFNNLPAEVRELGPCYRAADPEGVKRWAELERKSRSDDRYRVGPPAPGEVTWEKLNAIGIPTLLLGGDADMYTPPPMLEYFHKRLPGSRMAIIQGAGHSAYWEQPQIFNRTVLDFLGDPSPKRTTGD</sequence>
<dbReference type="Proteomes" id="UP000317648">
    <property type="component" value="Chromosome"/>
</dbReference>